<accession>A0A8J2RDX7</accession>
<feature type="transmembrane region" description="Helical" evidence="12">
    <location>
        <begin position="404"/>
        <end position="426"/>
    </location>
</feature>
<evidence type="ECO:0000313" key="14">
    <source>
        <dbReference type="EMBL" id="CAH0100018.1"/>
    </source>
</evidence>
<dbReference type="Pfam" id="PF02096">
    <property type="entry name" value="60KD_IMP"/>
    <property type="match status" value="1"/>
</dbReference>
<evidence type="ECO:0000256" key="2">
    <source>
        <dbReference type="ARBA" id="ARBA00009877"/>
    </source>
</evidence>
<keyword evidence="10" id="KW-0175">Coiled coil</keyword>
<feature type="region of interest" description="Disordered" evidence="11">
    <location>
        <begin position="108"/>
        <end position="175"/>
    </location>
</feature>
<feature type="transmembrane region" description="Helical" evidence="12">
    <location>
        <begin position="557"/>
        <end position="574"/>
    </location>
</feature>
<dbReference type="GO" id="GO:0032977">
    <property type="term" value="F:membrane insertase activity"/>
    <property type="evidence" value="ECO:0007669"/>
    <property type="project" value="InterPro"/>
</dbReference>
<evidence type="ECO:0000256" key="10">
    <source>
        <dbReference type="SAM" id="Coils"/>
    </source>
</evidence>
<feature type="compositionally biased region" description="Basic and acidic residues" evidence="11">
    <location>
        <begin position="158"/>
        <end position="175"/>
    </location>
</feature>
<evidence type="ECO:0000256" key="4">
    <source>
        <dbReference type="ARBA" id="ARBA00022792"/>
    </source>
</evidence>
<dbReference type="NCBIfam" id="TIGR03592">
    <property type="entry name" value="yidC_oxa1_cterm"/>
    <property type="match status" value="1"/>
</dbReference>
<evidence type="ECO:0000256" key="3">
    <source>
        <dbReference type="ARBA" id="ARBA00022692"/>
    </source>
</evidence>
<evidence type="ECO:0000256" key="6">
    <source>
        <dbReference type="ARBA" id="ARBA00022989"/>
    </source>
</evidence>
<evidence type="ECO:0000256" key="12">
    <source>
        <dbReference type="SAM" id="Phobius"/>
    </source>
</evidence>
<evidence type="ECO:0000256" key="8">
    <source>
        <dbReference type="ARBA" id="ARBA00023136"/>
    </source>
</evidence>
<keyword evidence="3 9" id="KW-0812">Transmembrane</keyword>
<evidence type="ECO:0000256" key="9">
    <source>
        <dbReference type="RuleBase" id="RU003945"/>
    </source>
</evidence>
<feature type="coiled-coil region" evidence="10">
    <location>
        <begin position="28"/>
        <end position="98"/>
    </location>
</feature>
<dbReference type="GO" id="GO:0032979">
    <property type="term" value="P:protein insertion into mitochondrial inner membrane from matrix"/>
    <property type="evidence" value="ECO:0007669"/>
    <property type="project" value="TreeGrafter"/>
</dbReference>
<protein>
    <recommendedName>
        <fullName evidence="13">Membrane insertase YidC/Oxa/ALB C-terminal domain-containing protein</fullName>
    </recommendedName>
</protein>
<evidence type="ECO:0000313" key="15">
    <source>
        <dbReference type="Proteomes" id="UP000789390"/>
    </source>
</evidence>
<dbReference type="PANTHER" id="PTHR12428:SF66">
    <property type="entry name" value="MITOCHONDRIAL INNER MEMBRANE PROTEIN OXA1L"/>
    <property type="match status" value="1"/>
</dbReference>
<dbReference type="PANTHER" id="PTHR12428">
    <property type="entry name" value="OXA1"/>
    <property type="match status" value="1"/>
</dbReference>
<comment type="subcellular location">
    <subcellularLocation>
        <location evidence="9">Membrane</location>
        <topology evidence="9">Multi-pass membrane protein</topology>
    </subcellularLocation>
    <subcellularLocation>
        <location evidence="1">Mitochondrion inner membrane</location>
        <topology evidence="1">Multi-pass membrane protein</topology>
    </subcellularLocation>
</comment>
<comment type="caution">
    <text evidence="14">The sequence shown here is derived from an EMBL/GenBank/DDBJ whole genome shotgun (WGS) entry which is preliminary data.</text>
</comment>
<feature type="compositionally biased region" description="Basic residues" evidence="11">
    <location>
        <begin position="114"/>
        <end position="123"/>
    </location>
</feature>
<evidence type="ECO:0000256" key="1">
    <source>
        <dbReference type="ARBA" id="ARBA00004448"/>
    </source>
</evidence>
<dbReference type="InterPro" id="IPR028055">
    <property type="entry name" value="YidC/Oxa/ALB_C"/>
</dbReference>
<evidence type="ECO:0000256" key="11">
    <source>
        <dbReference type="SAM" id="MobiDB-lite"/>
    </source>
</evidence>
<keyword evidence="15" id="KW-1185">Reference proteome</keyword>
<gene>
    <name evidence="14" type="ORF">DGAL_LOCUS2191</name>
</gene>
<keyword evidence="6 12" id="KW-1133">Transmembrane helix</keyword>
<dbReference type="CDD" id="cd20069">
    <property type="entry name" value="5TM_Oxa1-like"/>
    <property type="match status" value="1"/>
</dbReference>
<feature type="compositionally biased region" description="Polar residues" evidence="11">
    <location>
        <begin position="147"/>
        <end position="156"/>
    </location>
</feature>
<dbReference type="GO" id="GO:0005743">
    <property type="term" value="C:mitochondrial inner membrane"/>
    <property type="evidence" value="ECO:0007669"/>
    <property type="project" value="UniProtKB-SubCell"/>
</dbReference>
<feature type="transmembrane region" description="Helical" evidence="12">
    <location>
        <begin position="483"/>
        <end position="508"/>
    </location>
</feature>
<evidence type="ECO:0000256" key="7">
    <source>
        <dbReference type="ARBA" id="ARBA00023128"/>
    </source>
</evidence>
<keyword evidence="4" id="KW-0999">Mitochondrion inner membrane</keyword>
<name>A0A8J2RDX7_9CRUS</name>
<dbReference type="EMBL" id="CAKKLH010000030">
    <property type="protein sequence ID" value="CAH0100018.1"/>
    <property type="molecule type" value="Genomic_DNA"/>
</dbReference>
<dbReference type="AlphaFoldDB" id="A0A8J2RDX7"/>
<keyword evidence="7" id="KW-0496">Mitochondrion</keyword>
<keyword evidence="8 12" id="KW-0472">Membrane</keyword>
<dbReference type="InterPro" id="IPR001708">
    <property type="entry name" value="YidC/ALB3/OXA1/COX18"/>
</dbReference>
<dbReference type="Proteomes" id="UP000789390">
    <property type="component" value="Unassembled WGS sequence"/>
</dbReference>
<dbReference type="OrthoDB" id="2148490at2759"/>
<feature type="domain" description="Membrane insertase YidC/Oxa/ALB C-terminal" evidence="13">
    <location>
        <begin position="406"/>
        <end position="597"/>
    </location>
</feature>
<feature type="compositionally biased region" description="Basic and acidic residues" evidence="11">
    <location>
        <begin position="133"/>
        <end position="146"/>
    </location>
</feature>
<evidence type="ECO:0000256" key="5">
    <source>
        <dbReference type="ARBA" id="ARBA00022946"/>
    </source>
</evidence>
<sequence>MDPPAVEDVQSGKNGENRNINIYIALMREQLQEERKVCEKNNSKMLNVFREENQRVHLRLDSVVSSHKSLRKKVKSVKERLFKKVNDLEDQIRTNKQNFDQQLQVKEKADNDKMKRRREKKRTSRSETTNLSPEKKSSYYLRKRDSSSNTFRSSTPPEMRRTRSEKRDSNTAKSSCRESKEDLIFLTERQLQNLMQGSDCVTFIGNLVLSSFPPGYFLEKKNYFSVAISSTQMDLLFAIVSSKYQVIQRPGRSSKLITKEEMKQITCTVRVAAVVIPVKSYHTPAFSSIYISQSSRASKLIVKDFNLKFCSPRQLSLSSYSRNGASLSGVSAAAAATTTAPNTTELIDIPAPPPVPTSSLETLSDVVTSSNLAEPAFADIGLAGMSPSGLIQSILEWLHIGIDLPWWGCIAIGVLTVRVAMFPLVIKAQRNAAKMTNNMPQLQVLQQKMTEARQSGNALEASRMTYEIQAFMKEKELNPLKNLMVPLIQAPVFMSFFFALKGMANAPVESMQYGGLFWFSDLTICDPYYILPLLTSVTVWATMELGADSAKLSSQGFPMLIYFFRAIPFVMFPITMNFSGAILCYWLTTNVISLVQVGFLRIPKVRSHFNIDPIVVVPPVKGAGPKKGFLEGMKEAWNNQKITAELNDRQRLMDSNFRRAGTGPIQKTYSFNPTTAPKAEHLVQKGFKQAKKSV</sequence>
<comment type="similarity">
    <text evidence="2 9">Belongs to the OXA1/ALB3/YidC family.</text>
</comment>
<proteinExistence type="inferred from homology"/>
<organism evidence="14 15">
    <name type="scientific">Daphnia galeata</name>
    <dbReference type="NCBI Taxonomy" id="27404"/>
    <lineage>
        <taxon>Eukaryota</taxon>
        <taxon>Metazoa</taxon>
        <taxon>Ecdysozoa</taxon>
        <taxon>Arthropoda</taxon>
        <taxon>Crustacea</taxon>
        <taxon>Branchiopoda</taxon>
        <taxon>Diplostraca</taxon>
        <taxon>Cladocera</taxon>
        <taxon>Anomopoda</taxon>
        <taxon>Daphniidae</taxon>
        <taxon>Daphnia</taxon>
    </lineage>
</organism>
<reference evidence="14" key="1">
    <citation type="submission" date="2021-11" db="EMBL/GenBank/DDBJ databases">
        <authorList>
            <person name="Schell T."/>
        </authorList>
    </citation>
    <scope>NUCLEOTIDE SEQUENCE</scope>
    <source>
        <strain evidence="14">M5</strain>
    </source>
</reference>
<keyword evidence="5" id="KW-0809">Transit peptide</keyword>
<evidence type="ECO:0000259" key="13">
    <source>
        <dbReference type="Pfam" id="PF02096"/>
    </source>
</evidence>